<dbReference type="GO" id="GO:0003919">
    <property type="term" value="F:FMN adenylyltransferase activity"/>
    <property type="evidence" value="ECO:0007669"/>
    <property type="project" value="UniProtKB-EC"/>
</dbReference>
<comment type="pathway">
    <text evidence="1 14">Cofactor biosynthesis; FAD biosynthesis; FAD from FMN: step 1/1.</text>
</comment>
<dbReference type="EC" id="2.7.7.2" evidence="14"/>
<dbReference type="EC" id="2.7.1.26" evidence="14"/>
<evidence type="ECO:0000256" key="9">
    <source>
        <dbReference type="ARBA" id="ARBA00022827"/>
    </source>
</evidence>
<dbReference type="CDD" id="cd02064">
    <property type="entry name" value="FAD_synthetase_N"/>
    <property type="match status" value="1"/>
</dbReference>
<dbReference type="InterPro" id="IPR004821">
    <property type="entry name" value="Cyt_trans-like"/>
</dbReference>
<proteinExistence type="inferred from homology"/>
<keyword evidence="6 14" id="KW-0548">Nucleotidyltransferase</keyword>
<evidence type="ECO:0000313" key="16">
    <source>
        <dbReference type="EMBL" id="MCU6687655.1"/>
    </source>
</evidence>
<dbReference type="Gene3D" id="2.40.30.30">
    <property type="entry name" value="Riboflavin kinase-like"/>
    <property type="match status" value="1"/>
</dbReference>
<comment type="similarity">
    <text evidence="14">Belongs to the ribF family.</text>
</comment>
<feature type="domain" description="Riboflavin kinase" evidence="15">
    <location>
        <begin position="180"/>
        <end position="305"/>
    </location>
</feature>
<comment type="catalytic activity">
    <reaction evidence="13 14">
        <text>FMN + ATP + H(+) = FAD + diphosphate</text>
        <dbReference type="Rhea" id="RHEA:17237"/>
        <dbReference type="ChEBI" id="CHEBI:15378"/>
        <dbReference type="ChEBI" id="CHEBI:30616"/>
        <dbReference type="ChEBI" id="CHEBI:33019"/>
        <dbReference type="ChEBI" id="CHEBI:57692"/>
        <dbReference type="ChEBI" id="CHEBI:58210"/>
        <dbReference type="EC" id="2.7.7.2"/>
    </reaction>
</comment>
<dbReference type="Pfam" id="PF01687">
    <property type="entry name" value="Flavokinase"/>
    <property type="match status" value="1"/>
</dbReference>
<name>A0ABT2RQF8_9FIRM</name>
<evidence type="ECO:0000256" key="14">
    <source>
        <dbReference type="PIRNR" id="PIRNR004491"/>
    </source>
</evidence>
<dbReference type="InterPro" id="IPR014729">
    <property type="entry name" value="Rossmann-like_a/b/a_fold"/>
</dbReference>
<keyword evidence="17" id="KW-1185">Reference proteome</keyword>
<evidence type="ECO:0000256" key="2">
    <source>
        <dbReference type="ARBA" id="ARBA00005201"/>
    </source>
</evidence>
<dbReference type="NCBIfam" id="NF004162">
    <property type="entry name" value="PRK05627.1-5"/>
    <property type="match status" value="1"/>
</dbReference>
<dbReference type="InterPro" id="IPR015865">
    <property type="entry name" value="Riboflavin_kinase_bac/euk"/>
</dbReference>
<evidence type="ECO:0000256" key="6">
    <source>
        <dbReference type="ARBA" id="ARBA00022695"/>
    </source>
</evidence>
<dbReference type="Proteomes" id="UP001652431">
    <property type="component" value="Unassembled WGS sequence"/>
</dbReference>
<evidence type="ECO:0000256" key="1">
    <source>
        <dbReference type="ARBA" id="ARBA00004726"/>
    </source>
</evidence>
<keyword evidence="11" id="KW-0511">Multifunctional enzyme</keyword>
<dbReference type="RefSeq" id="WP_158371403.1">
    <property type="nucleotide sequence ID" value="NZ_JAOQJU010000024.1"/>
</dbReference>
<gene>
    <name evidence="16" type="ORF">OCV99_14165</name>
</gene>
<dbReference type="NCBIfam" id="TIGR00083">
    <property type="entry name" value="ribF"/>
    <property type="match status" value="1"/>
</dbReference>
<protein>
    <recommendedName>
        <fullName evidence="14">Riboflavin biosynthesis protein</fullName>
    </recommendedName>
    <domain>
        <recommendedName>
            <fullName evidence="14">Riboflavin kinase</fullName>
            <ecNumber evidence="14">2.7.1.26</ecNumber>
        </recommendedName>
        <alternativeName>
            <fullName evidence="14">Flavokinase</fullName>
        </alternativeName>
    </domain>
    <domain>
        <recommendedName>
            <fullName evidence="14">FMN adenylyltransferase</fullName>
            <ecNumber evidence="14">2.7.7.2</ecNumber>
        </recommendedName>
        <alternativeName>
            <fullName evidence="14">FAD pyrophosphorylase</fullName>
        </alternativeName>
        <alternativeName>
            <fullName evidence="14">FAD synthase</fullName>
        </alternativeName>
    </domain>
</protein>
<keyword evidence="7 14" id="KW-0547">Nucleotide-binding</keyword>
<dbReference type="InterPro" id="IPR002606">
    <property type="entry name" value="Riboflavin_kinase_bac"/>
</dbReference>
<reference evidence="16 17" key="1">
    <citation type="journal article" date="2021" name="ISME Commun">
        <title>Automated analysis of genomic sequences facilitates high-throughput and comprehensive description of bacteria.</title>
        <authorList>
            <person name="Hitch T.C.A."/>
        </authorList>
    </citation>
    <scope>NUCLEOTIDE SEQUENCE [LARGE SCALE GENOMIC DNA]</scope>
    <source>
        <strain evidence="16 17">Sanger_03</strain>
    </source>
</reference>
<accession>A0ABT2RQF8</accession>
<evidence type="ECO:0000256" key="8">
    <source>
        <dbReference type="ARBA" id="ARBA00022777"/>
    </source>
</evidence>
<dbReference type="PANTHER" id="PTHR22749">
    <property type="entry name" value="RIBOFLAVIN KINASE/FMN ADENYLYLTRANSFERASE"/>
    <property type="match status" value="1"/>
</dbReference>
<evidence type="ECO:0000256" key="7">
    <source>
        <dbReference type="ARBA" id="ARBA00022741"/>
    </source>
</evidence>
<evidence type="ECO:0000256" key="3">
    <source>
        <dbReference type="ARBA" id="ARBA00022630"/>
    </source>
</evidence>
<dbReference type="SMART" id="SM00904">
    <property type="entry name" value="Flavokinase"/>
    <property type="match status" value="1"/>
</dbReference>
<dbReference type="Gene3D" id="3.40.50.620">
    <property type="entry name" value="HUPs"/>
    <property type="match status" value="1"/>
</dbReference>
<dbReference type="InterPro" id="IPR023465">
    <property type="entry name" value="Riboflavin_kinase_dom_sf"/>
</dbReference>
<comment type="caution">
    <text evidence="16">The sequence shown here is derived from an EMBL/GenBank/DDBJ whole genome shotgun (WGS) entry which is preliminary data.</text>
</comment>
<keyword evidence="9 14" id="KW-0274">FAD</keyword>
<evidence type="ECO:0000256" key="13">
    <source>
        <dbReference type="ARBA" id="ARBA00049494"/>
    </source>
</evidence>
<evidence type="ECO:0000313" key="17">
    <source>
        <dbReference type="Proteomes" id="UP001652431"/>
    </source>
</evidence>
<evidence type="ECO:0000256" key="10">
    <source>
        <dbReference type="ARBA" id="ARBA00022840"/>
    </source>
</evidence>
<evidence type="ECO:0000259" key="15">
    <source>
        <dbReference type="SMART" id="SM00904"/>
    </source>
</evidence>
<evidence type="ECO:0000256" key="5">
    <source>
        <dbReference type="ARBA" id="ARBA00022679"/>
    </source>
</evidence>
<organism evidence="16 17">
    <name type="scientific">Dorea acetigenes</name>
    <dbReference type="NCBI Taxonomy" id="2981787"/>
    <lineage>
        <taxon>Bacteria</taxon>
        <taxon>Bacillati</taxon>
        <taxon>Bacillota</taxon>
        <taxon>Clostridia</taxon>
        <taxon>Lachnospirales</taxon>
        <taxon>Lachnospiraceae</taxon>
        <taxon>Dorea</taxon>
    </lineage>
</organism>
<keyword evidence="4 14" id="KW-0288">FMN</keyword>
<dbReference type="SUPFAM" id="SSF82114">
    <property type="entry name" value="Riboflavin kinase-like"/>
    <property type="match status" value="1"/>
</dbReference>
<dbReference type="InterPro" id="IPR015864">
    <property type="entry name" value="FAD_synthase"/>
</dbReference>
<keyword evidence="8 14" id="KW-0418">Kinase</keyword>
<dbReference type="NCBIfam" id="TIGR00125">
    <property type="entry name" value="cyt_tran_rel"/>
    <property type="match status" value="1"/>
</dbReference>
<dbReference type="SUPFAM" id="SSF52374">
    <property type="entry name" value="Nucleotidylyl transferase"/>
    <property type="match status" value="1"/>
</dbReference>
<keyword evidence="5 14" id="KW-0808">Transferase</keyword>
<dbReference type="EMBL" id="JAOQJU010000024">
    <property type="protein sequence ID" value="MCU6687655.1"/>
    <property type="molecule type" value="Genomic_DNA"/>
</dbReference>
<dbReference type="Pfam" id="PF06574">
    <property type="entry name" value="FAD_syn"/>
    <property type="match status" value="1"/>
</dbReference>
<dbReference type="InterPro" id="IPR023468">
    <property type="entry name" value="Riboflavin_kinase"/>
</dbReference>
<keyword evidence="10 14" id="KW-0067">ATP-binding</keyword>
<evidence type="ECO:0000256" key="4">
    <source>
        <dbReference type="ARBA" id="ARBA00022643"/>
    </source>
</evidence>
<evidence type="ECO:0000256" key="12">
    <source>
        <dbReference type="ARBA" id="ARBA00047880"/>
    </source>
</evidence>
<sequence>MQYISGLETYHDMGRSAVTLGKFDGLHKGHEKLISRVAELSEECGMKSVVCAFDMLPFFEHLSLKKQVLMTKEERRFRLNGRVDYLVDCPFTEKFSRIEAENFIRDILVGIFHAAFVVVGADFRFGHDKRGDIHMLAEYAERYEYRLIVIEKERYEGREISSTYVKEALRQGDMKLARELLGYSYGVTGTVEPGKKLGRTLGFPTFNVAPAPEKLLPPNGVYIDRVFVDGKWYNAIGNIGVKPTVSDSNRMLVESFLFGYEGNAYGKNVRVELQEFRRKEQKFSSVEEMKRCIDLDIEYGKKYFRDKR</sequence>
<evidence type="ECO:0000256" key="11">
    <source>
        <dbReference type="ARBA" id="ARBA00023268"/>
    </source>
</evidence>
<dbReference type="GO" id="GO:0008531">
    <property type="term" value="F:riboflavin kinase activity"/>
    <property type="evidence" value="ECO:0007669"/>
    <property type="project" value="UniProtKB-EC"/>
</dbReference>
<dbReference type="PANTHER" id="PTHR22749:SF6">
    <property type="entry name" value="RIBOFLAVIN KINASE"/>
    <property type="match status" value="1"/>
</dbReference>
<keyword evidence="3 14" id="KW-0285">Flavoprotein</keyword>
<dbReference type="PIRSF" id="PIRSF004491">
    <property type="entry name" value="FAD_Synth"/>
    <property type="match status" value="1"/>
</dbReference>
<comment type="pathway">
    <text evidence="2 14">Cofactor biosynthesis; FMN biosynthesis; FMN from riboflavin (ATP route): step 1/1.</text>
</comment>
<comment type="catalytic activity">
    <reaction evidence="12 14">
        <text>riboflavin + ATP = FMN + ADP + H(+)</text>
        <dbReference type="Rhea" id="RHEA:14357"/>
        <dbReference type="ChEBI" id="CHEBI:15378"/>
        <dbReference type="ChEBI" id="CHEBI:30616"/>
        <dbReference type="ChEBI" id="CHEBI:57986"/>
        <dbReference type="ChEBI" id="CHEBI:58210"/>
        <dbReference type="ChEBI" id="CHEBI:456216"/>
        <dbReference type="EC" id="2.7.1.26"/>
    </reaction>
</comment>